<comment type="caution">
    <text evidence="4">The sequence shown here is derived from an EMBL/GenBank/DDBJ whole genome shotgun (WGS) entry which is preliminary data.</text>
</comment>
<proteinExistence type="predicted"/>
<feature type="compositionally biased region" description="Basic and acidic residues" evidence="2">
    <location>
        <begin position="211"/>
        <end position="220"/>
    </location>
</feature>
<keyword evidence="3" id="KW-1133">Transmembrane helix</keyword>
<keyword evidence="5" id="KW-1185">Reference proteome</keyword>
<sequence length="283" mass="30723">MPPVIPLDQAGPCDSGNPYGNSRKIFFTAVGCAGGMIIFLIIICYLSISLFKANKKCKRLKHEERLELAERKVSLSENTVNNLSSTIAHNEAEAVESRLEAEKLQEQLLKERTEMSRLASFRDALVSKMPKIQSNKKAATTAQPVAGAPEDTQQRNSGSSVSGILVNTPFAIPSHQPNNQHMESPRKSIESEAIATRDRAVQEEENAAAKAVHDKLHKPTDSQATAAADSGARQSIELPVRRVNTEGSDWTPVRNGAEVALHSDISPFELEAVDGNVLKGSAF</sequence>
<dbReference type="EMBL" id="JAADJG010000258">
    <property type="protein sequence ID" value="KAF4450105.1"/>
    <property type="molecule type" value="Genomic_DNA"/>
</dbReference>
<evidence type="ECO:0000313" key="4">
    <source>
        <dbReference type="EMBL" id="KAF4450105.1"/>
    </source>
</evidence>
<keyword evidence="1" id="KW-0175">Coiled coil</keyword>
<feature type="coiled-coil region" evidence="1">
    <location>
        <begin position="52"/>
        <end position="114"/>
    </location>
</feature>
<dbReference type="AlphaFoldDB" id="A0A8H4NW92"/>
<evidence type="ECO:0000256" key="3">
    <source>
        <dbReference type="SAM" id="Phobius"/>
    </source>
</evidence>
<name>A0A8H4NW92_9HYPO</name>
<dbReference type="Proteomes" id="UP000605986">
    <property type="component" value="Unassembled WGS sequence"/>
</dbReference>
<feature type="transmembrane region" description="Helical" evidence="3">
    <location>
        <begin position="25"/>
        <end position="51"/>
    </location>
</feature>
<evidence type="ECO:0000313" key="5">
    <source>
        <dbReference type="Proteomes" id="UP000605986"/>
    </source>
</evidence>
<gene>
    <name evidence="4" type="ORF">F53441_6704</name>
</gene>
<evidence type="ECO:0000256" key="1">
    <source>
        <dbReference type="SAM" id="Coils"/>
    </source>
</evidence>
<reference evidence="4" key="1">
    <citation type="submission" date="2020-01" db="EMBL/GenBank/DDBJ databases">
        <title>Identification and distribution of gene clusters putatively required for synthesis of sphingolipid metabolism inhibitors in phylogenetically diverse species of the filamentous fungus Fusarium.</title>
        <authorList>
            <person name="Kim H.-S."/>
            <person name="Busman M."/>
            <person name="Brown D.W."/>
            <person name="Divon H."/>
            <person name="Uhlig S."/>
            <person name="Proctor R.H."/>
        </authorList>
    </citation>
    <scope>NUCLEOTIDE SEQUENCE</scope>
    <source>
        <strain evidence="4">NRRL 53441</strain>
    </source>
</reference>
<protein>
    <submittedName>
        <fullName evidence="4">Uncharacterized protein</fullName>
    </submittedName>
</protein>
<feature type="compositionally biased region" description="Polar residues" evidence="2">
    <location>
        <begin position="132"/>
        <end position="143"/>
    </location>
</feature>
<accession>A0A8H4NW92</accession>
<keyword evidence="3" id="KW-0472">Membrane</keyword>
<feature type="region of interest" description="Disordered" evidence="2">
    <location>
        <begin position="197"/>
        <end position="237"/>
    </location>
</feature>
<evidence type="ECO:0000256" key="2">
    <source>
        <dbReference type="SAM" id="MobiDB-lite"/>
    </source>
</evidence>
<organism evidence="4 5">
    <name type="scientific">Fusarium austroafricanum</name>
    <dbReference type="NCBI Taxonomy" id="2364996"/>
    <lineage>
        <taxon>Eukaryota</taxon>
        <taxon>Fungi</taxon>
        <taxon>Dikarya</taxon>
        <taxon>Ascomycota</taxon>
        <taxon>Pezizomycotina</taxon>
        <taxon>Sordariomycetes</taxon>
        <taxon>Hypocreomycetidae</taxon>
        <taxon>Hypocreales</taxon>
        <taxon>Nectriaceae</taxon>
        <taxon>Fusarium</taxon>
        <taxon>Fusarium concolor species complex</taxon>
    </lineage>
</organism>
<feature type="region of interest" description="Disordered" evidence="2">
    <location>
        <begin position="132"/>
        <end position="164"/>
    </location>
</feature>
<keyword evidence="3" id="KW-0812">Transmembrane</keyword>